<keyword evidence="4" id="KW-0539">Nucleus</keyword>
<keyword evidence="3" id="KW-0804">Transcription</keyword>
<evidence type="ECO:0000259" key="9">
    <source>
        <dbReference type="PROSITE" id="PS51293"/>
    </source>
</evidence>
<feature type="region of interest" description="Disordered" evidence="6">
    <location>
        <begin position="1"/>
        <end position="98"/>
    </location>
</feature>
<evidence type="ECO:0000256" key="1">
    <source>
        <dbReference type="ARBA" id="ARBA00023015"/>
    </source>
</evidence>
<dbReference type="InterPro" id="IPR036388">
    <property type="entry name" value="WH-like_DNA-bd_sf"/>
</dbReference>
<reference evidence="10 11" key="1">
    <citation type="submission" date="2009-08" db="EMBL/GenBank/DDBJ databases">
        <title>The Genome Sequence of Spizellomyces punctatus strain DAOM BR117.</title>
        <authorList>
            <consortium name="The Broad Institute Genome Sequencing Platform"/>
            <person name="Russ C."/>
            <person name="Cuomo C."/>
            <person name="Shea T."/>
            <person name="Young S.K."/>
            <person name="Zeng Q."/>
            <person name="Koehrsen M."/>
            <person name="Haas B."/>
            <person name="Borodovsky M."/>
            <person name="Guigo R."/>
            <person name="Alvarado L."/>
            <person name="Berlin A."/>
            <person name="Bochicchio J."/>
            <person name="Borenstein D."/>
            <person name="Chapman S."/>
            <person name="Chen Z."/>
            <person name="Engels R."/>
            <person name="Freedman E."/>
            <person name="Gellesch M."/>
            <person name="Goldberg J."/>
            <person name="Griggs A."/>
            <person name="Gujja S."/>
            <person name="Heiman D."/>
            <person name="Hepburn T."/>
            <person name="Howarth C."/>
            <person name="Jen D."/>
            <person name="Larson L."/>
            <person name="Lewis B."/>
            <person name="Mehta T."/>
            <person name="Park D."/>
            <person name="Pearson M."/>
            <person name="Roberts A."/>
            <person name="Saif S."/>
            <person name="Shenoy N."/>
            <person name="Sisk P."/>
            <person name="Stolte C."/>
            <person name="Sykes S."/>
            <person name="Thomson T."/>
            <person name="Walk T."/>
            <person name="White J."/>
            <person name="Yandava C."/>
            <person name="Burger G."/>
            <person name="Gray M.W."/>
            <person name="Holland P.W.H."/>
            <person name="King N."/>
            <person name="Lang F.B.F."/>
            <person name="Roger A.J."/>
            <person name="Ruiz-Trillo I."/>
            <person name="Lander E."/>
            <person name="Nusbaum C."/>
        </authorList>
    </citation>
    <scope>NUCLEOTIDE SEQUENCE [LARGE SCALE GENOMIC DNA]</scope>
    <source>
        <strain evidence="10 11">DAOM BR117</strain>
    </source>
</reference>
<evidence type="ECO:0000259" key="7">
    <source>
        <dbReference type="PROSITE" id="PS50090"/>
    </source>
</evidence>
<dbReference type="FunFam" id="1.10.10.60:FF:000014">
    <property type="entry name" value="SWI/SNF complex subunit SMARCC2 isoform C"/>
    <property type="match status" value="1"/>
</dbReference>
<dbReference type="Pfam" id="PF00249">
    <property type="entry name" value="Myb_DNA-binding"/>
    <property type="match status" value="1"/>
</dbReference>
<dbReference type="GO" id="GO:0042393">
    <property type="term" value="F:histone binding"/>
    <property type="evidence" value="ECO:0007669"/>
    <property type="project" value="TreeGrafter"/>
</dbReference>
<dbReference type="OMA" id="QQFNEME"/>
<evidence type="ECO:0000256" key="5">
    <source>
        <dbReference type="SAM" id="Coils"/>
    </source>
</evidence>
<protein>
    <recommendedName>
        <fullName evidence="12">SWIRM domain-containing protein</fullName>
    </recommendedName>
</protein>
<dbReference type="PANTHER" id="PTHR12802">
    <property type="entry name" value="SWI/SNF COMPLEX-RELATED"/>
    <property type="match status" value="1"/>
</dbReference>
<dbReference type="InParanoid" id="A0A0L0HVU8"/>
<accession>A0A0L0HVU8</accession>
<dbReference type="GO" id="GO:0016514">
    <property type="term" value="C:SWI/SNF complex"/>
    <property type="evidence" value="ECO:0007669"/>
    <property type="project" value="TreeGrafter"/>
</dbReference>
<keyword evidence="5" id="KW-0175">Coiled coil</keyword>
<feature type="region of interest" description="Disordered" evidence="6">
    <location>
        <begin position="249"/>
        <end position="278"/>
    </location>
</feature>
<dbReference type="FunFam" id="1.10.10.10:FF:000020">
    <property type="entry name" value="SWI/SNF complex subunit SMARCC2 isoform c"/>
    <property type="match status" value="1"/>
</dbReference>
<feature type="domain" description="SWIRM" evidence="8">
    <location>
        <begin position="128"/>
        <end position="225"/>
    </location>
</feature>
<feature type="compositionally biased region" description="Polar residues" evidence="6">
    <location>
        <begin position="19"/>
        <end position="30"/>
    </location>
</feature>
<proteinExistence type="predicted"/>
<evidence type="ECO:0000313" key="11">
    <source>
        <dbReference type="Proteomes" id="UP000053201"/>
    </source>
</evidence>
<dbReference type="AlphaFoldDB" id="A0A0L0HVU8"/>
<feature type="compositionally biased region" description="Basic and acidic residues" evidence="6">
    <location>
        <begin position="480"/>
        <end position="494"/>
    </location>
</feature>
<evidence type="ECO:0000256" key="3">
    <source>
        <dbReference type="ARBA" id="ARBA00023163"/>
    </source>
</evidence>
<feature type="domain" description="Myb-like" evidence="7">
    <location>
        <begin position="373"/>
        <end position="423"/>
    </location>
</feature>
<dbReference type="CDD" id="cd02336">
    <property type="entry name" value="ZZ_RSC8"/>
    <property type="match status" value="1"/>
</dbReference>
<dbReference type="InterPro" id="IPR041984">
    <property type="entry name" value="Rsc8/Ssr1/Ssr2_ZZ"/>
</dbReference>
<keyword evidence="2" id="KW-0238">DNA-binding</keyword>
<feature type="compositionally biased region" description="Basic and acidic residues" evidence="6">
    <location>
        <begin position="524"/>
        <end position="536"/>
    </location>
</feature>
<dbReference type="InterPro" id="IPR017884">
    <property type="entry name" value="SANT_dom"/>
</dbReference>
<feature type="compositionally biased region" description="Basic and acidic residues" evidence="6">
    <location>
        <begin position="257"/>
        <end position="271"/>
    </location>
</feature>
<dbReference type="Proteomes" id="UP000053201">
    <property type="component" value="Unassembled WGS sequence"/>
</dbReference>
<dbReference type="OrthoDB" id="118550at2759"/>
<dbReference type="STRING" id="645134.A0A0L0HVU8"/>
<feature type="coiled-coil region" evidence="5">
    <location>
        <begin position="621"/>
        <end position="662"/>
    </location>
</feature>
<dbReference type="InterPro" id="IPR007526">
    <property type="entry name" value="SWIRM"/>
</dbReference>
<dbReference type="Pfam" id="PF16495">
    <property type="entry name" value="SWIRM-assoc_1"/>
    <property type="match status" value="1"/>
</dbReference>
<feature type="domain" description="SANT" evidence="9">
    <location>
        <begin position="376"/>
        <end position="427"/>
    </location>
</feature>
<name>A0A0L0HVU8_SPIPD</name>
<dbReference type="PROSITE" id="PS51293">
    <property type="entry name" value="SANT"/>
    <property type="match status" value="1"/>
</dbReference>
<dbReference type="InterPro" id="IPR009057">
    <property type="entry name" value="Homeodomain-like_sf"/>
</dbReference>
<evidence type="ECO:0000313" key="10">
    <source>
        <dbReference type="EMBL" id="KND05025.1"/>
    </source>
</evidence>
<dbReference type="EMBL" id="KQ257450">
    <property type="protein sequence ID" value="KND05025.1"/>
    <property type="molecule type" value="Genomic_DNA"/>
</dbReference>
<dbReference type="RefSeq" id="XP_016613064.1">
    <property type="nucleotide sequence ID" value="XM_016749034.1"/>
</dbReference>
<evidence type="ECO:0000256" key="2">
    <source>
        <dbReference type="ARBA" id="ARBA00023125"/>
    </source>
</evidence>
<organism evidence="10 11">
    <name type="scientific">Spizellomyces punctatus (strain DAOM BR117)</name>
    <dbReference type="NCBI Taxonomy" id="645134"/>
    <lineage>
        <taxon>Eukaryota</taxon>
        <taxon>Fungi</taxon>
        <taxon>Fungi incertae sedis</taxon>
        <taxon>Chytridiomycota</taxon>
        <taxon>Chytridiomycota incertae sedis</taxon>
        <taxon>Chytridiomycetes</taxon>
        <taxon>Spizellomycetales</taxon>
        <taxon>Spizellomycetaceae</taxon>
        <taxon>Spizellomyces</taxon>
    </lineage>
</organism>
<feature type="region of interest" description="Disordered" evidence="6">
    <location>
        <begin position="562"/>
        <end position="587"/>
    </location>
</feature>
<dbReference type="GeneID" id="27684416"/>
<evidence type="ECO:0000256" key="4">
    <source>
        <dbReference type="ARBA" id="ARBA00023242"/>
    </source>
</evidence>
<dbReference type="InterPro" id="IPR032451">
    <property type="entry name" value="SMARCC_C"/>
</dbReference>
<dbReference type="GO" id="GO:0045893">
    <property type="term" value="P:positive regulation of DNA-templated transcription"/>
    <property type="evidence" value="ECO:0007669"/>
    <property type="project" value="TreeGrafter"/>
</dbReference>
<dbReference type="Gene3D" id="1.10.10.60">
    <property type="entry name" value="Homeodomain-like"/>
    <property type="match status" value="1"/>
</dbReference>
<dbReference type="Gene3D" id="1.10.10.10">
    <property type="entry name" value="Winged helix-like DNA-binding domain superfamily/Winged helix DNA-binding domain"/>
    <property type="match status" value="1"/>
</dbReference>
<sequence>MDSQKPDINGTNHPDETANELNYDNEQGSDASIAGNTDMDVDTDAGVERGDSRLGDDSATEPRERGDVNRTDNDDSNAQTVASGAGDEAAPNADAGGIDGSGMNVRLAEIDAGPATASKMLVPQSQEIIIPSYTAWFNMSRIHDIEKRSLPEFFNNKNKSKTPSVYKDYRDFMINTYRLNPSEYLTVTACRRNLAGDVCAIIRVHAFLEQWGLVNYQVDADSRPSTVGPAFTGHFRVTADTPRGLQPIYPSVPLLKTEPRTPQRPADRELVDNSMGSKAPPVNLQFSKNIYADAIAQSPRKHALEAEDEEAAQTPPAKKVKHNCATCGVDCTRLRYHSTKTPTMEICTNCYIEGRFPSNMYSGDFIKMEDRPTKQAAEDDWTEQETLLLLEGIELFDEDWNKVADHVGTRTRDQCILKFLQLPIEDPYVGVKSSDLGPLQFHRVPFSAADNPVLSLTAFLASVVDPKVAAAASRAAAEELEKATSTKEIKESKPSETQTEGEDRENITKETASANKQGTPTTQEKVEDSELAEEKPPVPAAEGASHDVNATADAMNIDQVESEAPEAVSTHQPTTVQDGEPGGTRPDALLQKSAATAIASAGAKAHALGGHATSELHALTLALIQTQMRKLEAKMLHFEEMEAVLEHERKEIEREKQRLYMDRLAFRRTVLNWEARHAFSSEKENHHTNENRNYSNVMKGSGFGELGNAAGAMRVEFGAQSGQEVGPLSREGEGFLISIG</sequence>
<dbReference type="SMART" id="SM00717">
    <property type="entry name" value="SANT"/>
    <property type="match status" value="1"/>
</dbReference>
<gene>
    <name evidence="10" type="ORF">SPPG_00704</name>
</gene>
<evidence type="ECO:0000256" key="6">
    <source>
        <dbReference type="SAM" id="MobiDB-lite"/>
    </source>
</evidence>
<dbReference type="FunCoup" id="A0A0L0HVU8">
    <property type="interactions" value="69"/>
</dbReference>
<keyword evidence="11" id="KW-1185">Reference proteome</keyword>
<dbReference type="Pfam" id="PF04433">
    <property type="entry name" value="SWIRM"/>
    <property type="match status" value="1"/>
</dbReference>
<dbReference type="GO" id="GO:0003677">
    <property type="term" value="F:DNA binding"/>
    <property type="evidence" value="ECO:0007669"/>
    <property type="project" value="UniProtKB-KW"/>
</dbReference>
<feature type="region of interest" description="Disordered" evidence="6">
    <location>
        <begin position="480"/>
        <end position="545"/>
    </location>
</feature>
<dbReference type="eggNOG" id="KOG1279">
    <property type="taxonomic scope" value="Eukaryota"/>
</dbReference>
<evidence type="ECO:0000259" key="8">
    <source>
        <dbReference type="PROSITE" id="PS50934"/>
    </source>
</evidence>
<dbReference type="InterPro" id="IPR001005">
    <property type="entry name" value="SANT/Myb"/>
</dbReference>
<dbReference type="PROSITE" id="PS50090">
    <property type="entry name" value="MYB_LIKE"/>
    <property type="match status" value="1"/>
</dbReference>
<dbReference type="SUPFAM" id="SSF46689">
    <property type="entry name" value="Homeodomain-like"/>
    <property type="match status" value="2"/>
</dbReference>
<evidence type="ECO:0008006" key="12">
    <source>
        <dbReference type="Google" id="ProtNLM"/>
    </source>
</evidence>
<keyword evidence="1" id="KW-0805">Transcription regulation</keyword>
<dbReference type="VEuPathDB" id="FungiDB:SPPG_00704"/>
<dbReference type="CDD" id="cd00167">
    <property type="entry name" value="SANT"/>
    <property type="match status" value="1"/>
</dbReference>
<dbReference type="PANTHER" id="PTHR12802:SF41">
    <property type="entry name" value="BRAHMA ASSOCIATED PROTEIN 155 KDA"/>
    <property type="match status" value="1"/>
</dbReference>
<dbReference type="PROSITE" id="PS50934">
    <property type="entry name" value="SWIRM"/>
    <property type="match status" value="1"/>
</dbReference>
<feature type="compositionally biased region" description="Basic and acidic residues" evidence="6">
    <location>
        <begin position="46"/>
        <end position="73"/>
    </location>
</feature>
<feature type="compositionally biased region" description="Polar residues" evidence="6">
    <location>
        <begin position="509"/>
        <end position="523"/>
    </location>
</feature>